<dbReference type="Proteomes" id="UP000485058">
    <property type="component" value="Unassembled WGS sequence"/>
</dbReference>
<dbReference type="AlphaFoldDB" id="A0A699YTY8"/>
<gene>
    <name evidence="2" type="ORF">HaLaN_09549</name>
</gene>
<feature type="non-terminal residue" evidence="2">
    <location>
        <position position="1"/>
    </location>
</feature>
<comment type="caution">
    <text evidence="2">The sequence shown here is derived from an EMBL/GenBank/DDBJ whole genome shotgun (WGS) entry which is preliminary data.</text>
</comment>
<feature type="region of interest" description="Disordered" evidence="1">
    <location>
        <begin position="1"/>
        <end position="40"/>
    </location>
</feature>
<evidence type="ECO:0000313" key="2">
    <source>
        <dbReference type="EMBL" id="GFH13623.1"/>
    </source>
</evidence>
<sequence length="135" mass="14746">MLNMRGADKQDTRYSKPPQGKPMDSITPSHSTDEDQLNASNDNIYSEHTIGHVPFFDGQVASISALPYNNHLGASTPMQDSLPHVIRLDGMRRLHPAPAPWPCVPEGVCPDAMARLSANAQLYAVCKHEGILPSM</sequence>
<organism evidence="2 3">
    <name type="scientific">Haematococcus lacustris</name>
    <name type="common">Green alga</name>
    <name type="synonym">Haematococcus pluvialis</name>
    <dbReference type="NCBI Taxonomy" id="44745"/>
    <lineage>
        <taxon>Eukaryota</taxon>
        <taxon>Viridiplantae</taxon>
        <taxon>Chlorophyta</taxon>
        <taxon>core chlorophytes</taxon>
        <taxon>Chlorophyceae</taxon>
        <taxon>CS clade</taxon>
        <taxon>Chlamydomonadales</taxon>
        <taxon>Haematococcaceae</taxon>
        <taxon>Haematococcus</taxon>
    </lineage>
</organism>
<proteinExistence type="predicted"/>
<accession>A0A699YTY8</accession>
<keyword evidence="3" id="KW-1185">Reference proteome</keyword>
<dbReference type="EMBL" id="BLLF01000634">
    <property type="protein sequence ID" value="GFH13623.1"/>
    <property type="molecule type" value="Genomic_DNA"/>
</dbReference>
<feature type="compositionally biased region" description="Basic and acidic residues" evidence="1">
    <location>
        <begin position="1"/>
        <end position="14"/>
    </location>
</feature>
<reference evidence="2 3" key="1">
    <citation type="submission" date="2020-02" db="EMBL/GenBank/DDBJ databases">
        <title>Draft genome sequence of Haematococcus lacustris strain NIES-144.</title>
        <authorList>
            <person name="Morimoto D."/>
            <person name="Nakagawa S."/>
            <person name="Yoshida T."/>
            <person name="Sawayama S."/>
        </authorList>
    </citation>
    <scope>NUCLEOTIDE SEQUENCE [LARGE SCALE GENOMIC DNA]</scope>
    <source>
        <strain evidence="2 3">NIES-144</strain>
    </source>
</reference>
<evidence type="ECO:0000313" key="3">
    <source>
        <dbReference type="Proteomes" id="UP000485058"/>
    </source>
</evidence>
<protein>
    <submittedName>
        <fullName evidence="2">Uncharacterized protein</fullName>
    </submittedName>
</protein>
<name>A0A699YTY8_HAELA</name>
<evidence type="ECO:0000256" key="1">
    <source>
        <dbReference type="SAM" id="MobiDB-lite"/>
    </source>
</evidence>